<dbReference type="InterPro" id="IPR000719">
    <property type="entry name" value="Prot_kinase_dom"/>
</dbReference>
<organism evidence="2 3">
    <name type="scientific">Lentithecium fluviatile CBS 122367</name>
    <dbReference type="NCBI Taxonomy" id="1168545"/>
    <lineage>
        <taxon>Eukaryota</taxon>
        <taxon>Fungi</taxon>
        <taxon>Dikarya</taxon>
        <taxon>Ascomycota</taxon>
        <taxon>Pezizomycotina</taxon>
        <taxon>Dothideomycetes</taxon>
        <taxon>Pleosporomycetidae</taxon>
        <taxon>Pleosporales</taxon>
        <taxon>Massarineae</taxon>
        <taxon>Lentitheciaceae</taxon>
        <taxon>Lentithecium</taxon>
    </lineage>
</organism>
<dbReference type="PANTHER" id="PTHR37542:SF3">
    <property type="entry name" value="PRION-INHIBITION AND PROPAGATION HELO DOMAIN-CONTAINING PROTEIN"/>
    <property type="match status" value="1"/>
</dbReference>
<dbReference type="EMBL" id="MU005638">
    <property type="protein sequence ID" value="KAF2676189.1"/>
    <property type="molecule type" value="Genomic_DNA"/>
</dbReference>
<dbReference type="PANTHER" id="PTHR37542">
    <property type="entry name" value="HELO DOMAIN-CONTAINING PROTEIN-RELATED"/>
    <property type="match status" value="1"/>
</dbReference>
<accession>A0A6G1IE59</accession>
<protein>
    <recommendedName>
        <fullName evidence="1">Protein kinase domain-containing protein</fullName>
    </recommendedName>
</protein>
<gene>
    <name evidence="2" type="ORF">K458DRAFT_410664</name>
</gene>
<proteinExistence type="predicted"/>
<feature type="domain" description="Protein kinase" evidence="1">
    <location>
        <begin position="169"/>
        <end position="488"/>
    </location>
</feature>
<dbReference type="GO" id="GO:0005524">
    <property type="term" value="F:ATP binding"/>
    <property type="evidence" value="ECO:0007669"/>
    <property type="project" value="InterPro"/>
</dbReference>
<dbReference type="Proteomes" id="UP000799291">
    <property type="component" value="Unassembled WGS sequence"/>
</dbReference>
<reference evidence="2" key="1">
    <citation type="journal article" date="2020" name="Stud. Mycol.">
        <title>101 Dothideomycetes genomes: a test case for predicting lifestyles and emergence of pathogens.</title>
        <authorList>
            <person name="Haridas S."/>
            <person name="Albert R."/>
            <person name="Binder M."/>
            <person name="Bloem J."/>
            <person name="Labutti K."/>
            <person name="Salamov A."/>
            <person name="Andreopoulos B."/>
            <person name="Baker S."/>
            <person name="Barry K."/>
            <person name="Bills G."/>
            <person name="Bluhm B."/>
            <person name="Cannon C."/>
            <person name="Castanera R."/>
            <person name="Culley D."/>
            <person name="Daum C."/>
            <person name="Ezra D."/>
            <person name="Gonzalez J."/>
            <person name="Henrissat B."/>
            <person name="Kuo A."/>
            <person name="Liang C."/>
            <person name="Lipzen A."/>
            <person name="Lutzoni F."/>
            <person name="Magnuson J."/>
            <person name="Mondo S."/>
            <person name="Nolan M."/>
            <person name="Ohm R."/>
            <person name="Pangilinan J."/>
            <person name="Park H.-J."/>
            <person name="Ramirez L."/>
            <person name="Alfaro M."/>
            <person name="Sun H."/>
            <person name="Tritt A."/>
            <person name="Yoshinaga Y."/>
            <person name="Zwiers L.-H."/>
            <person name="Turgeon B."/>
            <person name="Goodwin S."/>
            <person name="Spatafora J."/>
            <person name="Crous P."/>
            <person name="Grigoriev I."/>
        </authorList>
    </citation>
    <scope>NUCLEOTIDE SEQUENCE</scope>
    <source>
        <strain evidence="2">CBS 122367</strain>
    </source>
</reference>
<sequence>MEIAGLALASASAAHELFKCGQRIYTRIKDEKKLTLVLREFQMFDLEDRQAQLNIDIALAQGVLKSPTIDQEHKDRLERNWKRIKDLFVEVDDLIDTMIRNSSWTATRARHEARDKLLDLGGTKAISNAVQEFQSLVLAVRELNKDDSPLELSDNDFTPLDVGNRVFNSAKDAFLGKGKLTDALPGIANTPQWFLFESKPYDRQNPKKKDAVKQNVRILAQKLHRAQGQRGILRLIGFRDEVEGTNGAFQLVFASPFQKVYPDSLETYIRTNRTRPSLNFRINLCNQLATAVLQTMTLTLVHKNIRPENILLLPTESIVGAIGGTTPGVFLTGWQYARQVERGVTNFRGETTLQRKVYQHPERQLLEAEKEYSMAHDLYSLGVCMMEILTWESLLATDPPTMSANFIAAFKSLGLQEDPSEPYTKHAEQIQQTLIHMCDGHIPVEAGDKIARLVKEFLTCLDEDEDEDKDEDEAQYQNAPNDKDRRYVAVHFVDTALKTMRDVQSAI</sequence>
<evidence type="ECO:0000313" key="2">
    <source>
        <dbReference type="EMBL" id="KAF2676189.1"/>
    </source>
</evidence>
<dbReference type="SUPFAM" id="SSF56112">
    <property type="entry name" value="Protein kinase-like (PK-like)"/>
    <property type="match status" value="1"/>
</dbReference>
<evidence type="ECO:0000259" key="1">
    <source>
        <dbReference type="PROSITE" id="PS50011"/>
    </source>
</evidence>
<dbReference type="GO" id="GO:0004672">
    <property type="term" value="F:protein kinase activity"/>
    <property type="evidence" value="ECO:0007669"/>
    <property type="project" value="InterPro"/>
</dbReference>
<keyword evidence="3" id="KW-1185">Reference proteome</keyword>
<evidence type="ECO:0000313" key="3">
    <source>
        <dbReference type="Proteomes" id="UP000799291"/>
    </source>
</evidence>
<name>A0A6G1IE59_9PLEO</name>
<dbReference type="InterPro" id="IPR011009">
    <property type="entry name" value="Kinase-like_dom_sf"/>
</dbReference>
<dbReference type="AlphaFoldDB" id="A0A6G1IE59"/>
<dbReference type="OrthoDB" id="1911848at2759"/>
<dbReference type="PROSITE" id="PS50011">
    <property type="entry name" value="PROTEIN_KINASE_DOM"/>
    <property type="match status" value="1"/>
</dbReference>
<dbReference type="Gene3D" id="1.10.510.10">
    <property type="entry name" value="Transferase(Phosphotransferase) domain 1"/>
    <property type="match status" value="1"/>
</dbReference>